<dbReference type="RefSeq" id="XP_024674638.1">
    <property type="nucleotide sequence ID" value="XM_024820161.1"/>
</dbReference>
<dbReference type="GeneID" id="36527321"/>
<keyword evidence="3" id="KW-1185">Reference proteome</keyword>
<dbReference type="Proteomes" id="UP000234585">
    <property type="component" value="Unassembled WGS sequence"/>
</dbReference>
<evidence type="ECO:0000313" key="2">
    <source>
        <dbReference type="EMBL" id="PLB40626.1"/>
    </source>
</evidence>
<accession>A0A2I2FJ28</accession>
<gene>
    <name evidence="2" type="ORF">BDW47DRAFT_89515</name>
</gene>
<evidence type="ECO:0000256" key="1">
    <source>
        <dbReference type="SAM" id="SignalP"/>
    </source>
</evidence>
<keyword evidence="1" id="KW-0732">Signal</keyword>
<feature type="chain" id="PRO_5014118483" evidence="1">
    <location>
        <begin position="21"/>
        <end position="100"/>
    </location>
</feature>
<dbReference type="EMBL" id="KZ559124">
    <property type="protein sequence ID" value="PLB40626.1"/>
    <property type="molecule type" value="Genomic_DNA"/>
</dbReference>
<name>A0A2I2FJ28_ASPCN</name>
<reference evidence="2 3" key="1">
    <citation type="submission" date="2017-12" db="EMBL/GenBank/DDBJ databases">
        <authorList>
            <consortium name="DOE Joint Genome Institute"/>
            <person name="Haridas S."/>
            <person name="Kjaerbolling I."/>
            <person name="Vesth T.C."/>
            <person name="Frisvad J.C."/>
            <person name="Nybo J.L."/>
            <person name="Theobald S."/>
            <person name="Kuo A."/>
            <person name="Bowyer P."/>
            <person name="Matsuda Y."/>
            <person name="Mondo S."/>
            <person name="Lyhne E.K."/>
            <person name="Kogle M.E."/>
            <person name="Clum A."/>
            <person name="Lipzen A."/>
            <person name="Salamov A."/>
            <person name="Ngan C.Y."/>
            <person name="Daum C."/>
            <person name="Chiniquy J."/>
            <person name="Barry K."/>
            <person name="LaButti K."/>
            <person name="Simmons B.A."/>
            <person name="Magnuson J.K."/>
            <person name="Mortensen U.H."/>
            <person name="Larsen T.O."/>
            <person name="Grigoriev I.V."/>
            <person name="Baker S.E."/>
            <person name="Andersen M.R."/>
            <person name="Nordberg H.P."/>
            <person name="Cantor M.N."/>
            <person name="Hua S.X."/>
        </authorList>
    </citation>
    <scope>NUCLEOTIDE SEQUENCE [LARGE SCALE GENOMIC DNA]</scope>
    <source>
        <strain evidence="2 3">CBS 102.13</strain>
    </source>
</reference>
<proteinExistence type="predicted"/>
<evidence type="ECO:0000313" key="3">
    <source>
        <dbReference type="Proteomes" id="UP000234585"/>
    </source>
</evidence>
<sequence>MLCGYFYLIFSLFSLRKTSSTKGRTAFSQVADAEGDSEGCRVKGSKQKGVEGWVEGWGWVKSQPVDSTCASYACMRDATREAKQEKGIHDGESCYREIIT</sequence>
<dbReference type="AlphaFoldDB" id="A0A2I2FJ28"/>
<organism evidence="2 3">
    <name type="scientific">Aspergillus candidus</name>
    <dbReference type="NCBI Taxonomy" id="41067"/>
    <lineage>
        <taxon>Eukaryota</taxon>
        <taxon>Fungi</taxon>
        <taxon>Dikarya</taxon>
        <taxon>Ascomycota</taxon>
        <taxon>Pezizomycotina</taxon>
        <taxon>Eurotiomycetes</taxon>
        <taxon>Eurotiomycetidae</taxon>
        <taxon>Eurotiales</taxon>
        <taxon>Aspergillaceae</taxon>
        <taxon>Aspergillus</taxon>
        <taxon>Aspergillus subgen. Circumdati</taxon>
    </lineage>
</organism>
<protein>
    <submittedName>
        <fullName evidence="2">Uncharacterized protein</fullName>
    </submittedName>
</protein>
<feature type="signal peptide" evidence="1">
    <location>
        <begin position="1"/>
        <end position="20"/>
    </location>
</feature>